<dbReference type="GeneID" id="29004914"/>
<protein>
    <recommendedName>
        <fullName evidence="2">Alpha/beta hydrolase fold-3 domain-containing protein</fullName>
    </recommendedName>
</protein>
<evidence type="ECO:0000313" key="4">
    <source>
        <dbReference type="Proteomes" id="UP000077315"/>
    </source>
</evidence>
<sequence length="496" mass="56018">YKRSFYRATWILTALDAGFFTAMTLKPMWLRHICSILFTFYYLVFADAAEERVRRVRATISIEHMRVSWEKVPQNPILRTMSKLIRPKVTVREIMSIDRPAHNSQLPPTEIYFFYAGAPETLSQHDTILLQFPGGGFVSMPPPCHEDAIAVWANQTGLPIVSVNYKKAPEHPYPWPIEECFDIYLRLVETRGTIIGLSGTKKLNIIVLGDSAGGNISSATTLKIIAHNQQLKRQQNNGVPLKTFGADEGATDYTESLLPMPAGLILIYPALDFEMSCWMSPSQVSLIHADSTTQLFRTGSLETLWQSKDHFSHVSPLSVVPDVEKNQSLWRRLLGRKKTRTTIRQHVNPILTDKKAWQSSNLAMTSRMSFFNDRIISPDVMRAMAIMYLGPYATPDFETDYLLSPIIAPLELLAEFPKTYMICGEKDPLVDDTVILAGRIRQAKGEFLGPEKADNAVHVKFLEGISHAFLQMMAFLPEAHQASRTIGDWIQEIASE</sequence>
<feature type="domain" description="Alpha/beta hydrolase fold-3" evidence="2">
    <location>
        <begin position="130"/>
        <end position="283"/>
    </location>
</feature>
<dbReference type="InterPro" id="IPR029058">
    <property type="entry name" value="AB_hydrolase_fold"/>
</dbReference>
<dbReference type="SUPFAM" id="SSF53474">
    <property type="entry name" value="alpha/beta-Hydrolases"/>
    <property type="match status" value="1"/>
</dbReference>
<dbReference type="Proteomes" id="UP000077315">
    <property type="component" value="Unassembled WGS sequence"/>
</dbReference>
<dbReference type="GO" id="GO:0005829">
    <property type="term" value="C:cytosol"/>
    <property type="evidence" value="ECO:0007669"/>
    <property type="project" value="TreeGrafter"/>
</dbReference>
<dbReference type="GO" id="GO:0004806">
    <property type="term" value="F:triacylglycerol lipase activity"/>
    <property type="evidence" value="ECO:0007669"/>
    <property type="project" value="TreeGrafter"/>
</dbReference>
<dbReference type="RefSeq" id="XP_018298797.1">
    <property type="nucleotide sequence ID" value="XM_018444009.1"/>
</dbReference>
<keyword evidence="1" id="KW-1133">Transmembrane helix</keyword>
<keyword evidence="1" id="KW-0472">Membrane</keyword>
<dbReference type="InParanoid" id="A0A167R3D6"/>
<dbReference type="GO" id="GO:0019433">
    <property type="term" value="P:triglyceride catabolic process"/>
    <property type="evidence" value="ECO:0007669"/>
    <property type="project" value="TreeGrafter"/>
</dbReference>
<dbReference type="EMBL" id="KV440971">
    <property type="protein sequence ID" value="OAD80757.1"/>
    <property type="molecule type" value="Genomic_DNA"/>
</dbReference>
<dbReference type="Gene3D" id="3.40.50.1820">
    <property type="entry name" value="alpha/beta hydrolase"/>
    <property type="match status" value="1"/>
</dbReference>
<reference evidence="4" key="1">
    <citation type="submission" date="2015-06" db="EMBL/GenBank/DDBJ databases">
        <title>Expansion of signal transduction pathways in fungi by whole-genome duplication.</title>
        <authorList>
            <consortium name="DOE Joint Genome Institute"/>
            <person name="Corrochano L.M."/>
            <person name="Kuo A."/>
            <person name="Marcet-Houben M."/>
            <person name="Polaino S."/>
            <person name="Salamov A."/>
            <person name="Villalobos J.M."/>
            <person name="Alvarez M.I."/>
            <person name="Avalos J."/>
            <person name="Benito E.P."/>
            <person name="Benoit I."/>
            <person name="Burger G."/>
            <person name="Camino L.P."/>
            <person name="Canovas D."/>
            <person name="Cerda-Olmedo E."/>
            <person name="Cheng J.-F."/>
            <person name="Dominguez A."/>
            <person name="Elias M."/>
            <person name="Eslava A.P."/>
            <person name="Glaser F."/>
            <person name="Grimwood J."/>
            <person name="Gutierrez G."/>
            <person name="Heitman J."/>
            <person name="Henrissat B."/>
            <person name="Iturriaga E.A."/>
            <person name="Lang B.F."/>
            <person name="Lavin J.L."/>
            <person name="Lee S."/>
            <person name="Li W."/>
            <person name="Lindquist E."/>
            <person name="Lopez-Garcia S."/>
            <person name="Luque E.M."/>
            <person name="Marcos A.T."/>
            <person name="Martin J."/>
            <person name="McCluskey K."/>
            <person name="Medina H.R."/>
            <person name="Miralles-Duran A."/>
            <person name="Miyazaki A."/>
            <person name="Munoz-Torres E."/>
            <person name="Oguiza J.A."/>
            <person name="Ohm R."/>
            <person name="Olmedo M."/>
            <person name="Orejas M."/>
            <person name="Ortiz-Castellanos L."/>
            <person name="Pisabarro A.G."/>
            <person name="Rodriguez-Romero J."/>
            <person name="Ruiz-Herrera J."/>
            <person name="Ruiz-Vazquez R."/>
            <person name="Sanz C."/>
            <person name="Schackwitz W."/>
            <person name="Schmutz J."/>
            <person name="Shahriari M."/>
            <person name="Shelest E."/>
            <person name="Silva-Franco F."/>
            <person name="Soanes D."/>
            <person name="Syed K."/>
            <person name="Tagua V.G."/>
            <person name="Talbot N.J."/>
            <person name="Thon M."/>
            <person name="De vries R.P."/>
            <person name="Wiebenga A."/>
            <person name="Yadav J.S."/>
            <person name="Braun E.L."/>
            <person name="Baker S."/>
            <person name="Garre V."/>
            <person name="Horwitz B."/>
            <person name="Torres-Martinez S."/>
            <person name="Idnurm A."/>
            <person name="Herrera-Estrella A."/>
            <person name="Gabaldon T."/>
            <person name="Grigoriev I.V."/>
        </authorList>
    </citation>
    <scope>NUCLEOTIDE SEQUENCE [LARGE SCALE GENOMIC DNA]</scope>
    <source>
        <strain evidence="4">NRRL 1555(-)</strain>
    </source>
</reference>
<feature type="non-terminal residue" evidence="3">
    <location>
        <position position="496"/>
    </location>
</feature>
<feature type="transmembrane region" description="Helical" evidence="1">
    <location>
        <begin position="29"/>
        <end position="49"/>
    </location>
</feature>
<dbReference type="Pfam" id="PF07859">
    <property type="entry name" value="Abhydrolase_3"/>
    <property type="match status" value="2"/>
</dbReference>
<feature type="domain" description="Alpha/beta hydrolase fold-3" evidence="2">
    <location>
        <begin position="369"/>
        <end position="469"/>
    </location>
</feature>
<organism evidence="3 4">
    <name type="scientific">Phycomyces blakesleeanus (strain ATCC 8743b / DSM 1359 / FGSC 10004 / NBRC 33097 / NRRL 1555)</name>
    <dbReference type="NCBI Taxonomy" id="763407"/>
    <lineage>
        <taxon>Eukaryota</taxon>
        <taxon>Fungi</taxon>
        <taxon>Fungi incertae sedis</taxon>
        <taxon>Mucoromycota</taxon>
        <taxon>Mucoromycotina</taxon>
        <taxon>Mucoromycetes</taxon>
        <taxon>Mucorales</taxon>
        <taxon>Phycomycetaceae</taxon>
        <taxon>Phycomyces</taxon>
    </lineage>
</organism>
<accession>A0A167R3D6</accession>
<dbReference type="InterPro" id="IPR013094">
    <property type="entry name" value="AB_hydrolase_3"/>
</dbReference>
<dbReference type="PANTHER" id="PTHR23025">
    <property type="entry name" value="TRIACYLGLYCEROL LIPASE"/>
    <property type="match status" value="1"/>
</dbReference>
<dbReference type="AlphaFoldDB" id="A0A167R3D6"/>
<evidence type="ECO:0000313" key="3">
    <source>
        <dbReference type="EMBL" id="OAD80757.1"/>
    </source>
</evidence>
<dbReference type="STRING" id="763407.A0A167R3D6"/>
<dbReference type="GO" id="GO:0004771">
    <property type="term" value="F:sterol ester esterase activity"/>
    <property type="evidence" value="ECO:0007669"/>
    <property type="project" value="TreeGrafter"/>
</dbReference>
<feature type="non-terminal residue" evidence="3">
    <location>
        <position position="1"/>
    </location>
</feature>
<keyword evidence="1" id="KW-0812">Transmembrane</keyword>
<evidence type="ECO:0000256" key="1">
    <source>
        <dbReference type="SAM" id="Phobius"/>
    </source>
</evidence>
<evidence type="ECO:0000259" key="2">
    <source>
        <dbReference type="Pfam" id="PF07859"/>
    </source>
</evidence>
<name>A0A167R3D6_PHYB8</name>
<keyword evidence="4" id="KW-1185">Reference proteome</keyword>
<proteinExistence type="predicted"/>
<dbReference type="PANTHER" id="PTHR23025:SF3">
    <property type="entry name" value="HORMONE-SENSITIVE LIPASE"/>
    <property type="match status" value="1"/>
</dbReference>
<dbReference type="OrthoDB" id="5570009at2759"/>
<gene>
    <name evidence="3" type="ORF">PHYBLDRAFT_97182</name>
</gene>
<dbReference type="VEuPathDB" id="FungiDB:PHYBLDRAFT_97182"/>